<dbReference type="InterPro" id="IPR003488">
    <property type="entry name" value="DprA"/>
</dbReference>
<evidence type="ECO:0000256" key="1">
    <source>
        <dbReference type="ARBA" id="ARBA00006525"/>
    </source>
</evidence>
<gene>
    <name evidence="3" type="primary">dprA</name>
    <name evidence="3" type="ORF">JG540_06865</name>
</gene>
<protein>
    <submittedName>
        <fullName evidence="3">DNA-protecting protein DprA</fullName>
    </submittedName>
</protein>
<dbReference type="NCBIfam" id="TIGR00732">
    <property type="entry name" value="dprA"/>
    <property type="match status" value="1"/>
</dbReference>
<dbReference type="Gene3D" id="3.40.50.450">
    <property type="match status" value="1"/>
</dbReference>
<organism evidence="3 4">
    <name type="scientific">Actinomyces weissii</name>
    <dbReference type="NCBI Taxonomy" id="675090"/>
    <lineage>
        <taxon>Bacteria</taxon>
        <taxon>Bacillati</taxon>
        <taxon>Actinomycetota</taxon>
        <taxon>Actinomycetes</taxon>
        <taxon>Actinomycetales</taxon>
        <taxon>Actinomycetaceae</taxon>
        <taxon>Actinomyces</taxon>
    </lineage>
</organism>
<reference evidence="3 4" key="1">
    <citation type="submission" date="2020-12" db="EMBL/GenBank/DDBJ databases">
        <authorList>
            <person name="Zhou J."/>
        </authorList>
    </citation>
    <scope>NUCLEOTIDE SEQUENCE [LARGE SCALE GENOMIC DNA]</scope>
    <source>
        <strain evidence="3 4">CCUG 61299</strain>
    </source>
</reference>
<dbReference type="Pfam" id="PF02481">
    <property type="entry name" value="DNA_processg_A"/>
    <property type="match status" value="1"/>
</dbReference>
<sequence length="430" mass="43969">MGVERRVVFDTTHPVLARAAWSRLAEPTDAAATALLAALGPVAGLEWLLEQALDADGRVRATPAPPLPGPATSRSRAAWAQAAGRWAPRLRGLDPARDLGLLERLGGSLVVPGDPWWPPGLDELEAPPVCLWVRGDPALLVSRADSGTSPAAPVVRSRETLVPPGPGSGHAVALVGARAATAYGEQVAAQLASDLAARGCVVVSGGAFGVDAAAHRGALGTGRTVSVSAGGVDRLYPAGNARVLERIAAEGALVAEVPPGCAPARHRFLTRNRLIAALTGACVVVEAAWRSGALSTAHHAQELGRPLGAVPGPVTSMSSVGCHRLLRAGATCVTDAEEVLELVTPVGALDPDQAKEAAAKGQQPGLLDGLSPQCAAVMDALPARGAADLARLARVAGEDEAAVSAALGILELEGRVQREGNRWRRSRVLA</sequence>
<name>A0A7T7M8C6_9ACTO</name>
<dbReference type="EMBL" id="CP066802">
    <property type="protein sequence ID" value="QQM66798.1"/>
    <property type="molecule type" value="Genomic_DNA"/>
</dbReference>
<feature type="domain" description="Smf/DprA SLOG" evidence="2">
    <location>
        <begin position="170"/>
        <end position="343"/>
    </location>
</feature>
<dbReference type="SUPFAM" id="SSF102405">
    <property type="entry name" value="MCP/YpsA-like"/>
    <property type="match status" value="1"/>
</dbReference>
<dbReference type="PANTHER" id="PTHR43022:SF1">
    <property type="entry name" value="PROTEIN SMF"/>
    <property type="match status" value="1"/>
</dbReference>
<evidence type="ECO:0000259" key="2">
    <source>
        <dbReference type="Pfam" id="PF02481"/>
    </source>
</evidence>
<evidence type="ECO:0000313" key="3">
    <source>
        <dbReference type="EMBL" id="QQM66798.1"/>
    </source>
</evidence>
<keyword evidence="4" id="KW-1185">Reference proteome</keyword>
<dbReference type="AlphaFoldDB" id="A0A7T7M8C6"/>
<dbReference type="RefSeq" id="WP_200274887.1">
    <property type="nucleotide sequence ID" value="NZ_CP066802.1"/>
</dbReference>
<dbReference type="Proteomes" id="UP000595895">
    <property type="component" value="Chromosome"/>
</dbReference>
<dbReference type="PANTHER" id="PTHR43022">
    <property type="entry name" value="PROTEIN SMF"/>
    <property type="match status" value="1"/>
</dbReference>
<comment type="similarity">
    <text evidence="1">Belongs to the DprA/Smf family.</text>
</comment>
<dbReference type="KEGG" id="awe:JG540_06865"/>
<evidence type="ECO:0000313" key="4">
    <source>
        <dbReference type="Proteomes" id="UP000595895"/>
    </source>
</evidence>
<dbReference type="GO" id="GO:0009294">
    <property type="term" value="P:DNA-mediated transformation"/>
    <property type="evidence" value="ECO:0007669"/>
    <property type="project" value="InterPro"/>
</dbReference>
<accession>A0A7T7M8C6</accession>
<proteinExistence type="inferred from homology"/>
<dbReference type="InterPro" id="IPR057666">
    <property type="entry name" value="DrpA_SLOG"/>
</dbReference>